<dbReference type="InterPro" id="IPR040466">
    <property type="entry name" value="NKAP"/>
</dbReference>
<dbReference type="OrthoDB" id="273141at2759"/>
<dbReference type="VEuPathDB" id="FungiDB:MGL_2049"/>
<dbReference type="GO" id="GO:0010468">
    <property type="term" value="P:regulation of gene expression"/>
    <property type="evidence" value="ECO:0007669"/>
    <property type="project" value="TreeGrafter"/>
</dbReference>
<dbReference type="Pfam" id="PF06047">
    <property type="entry name" value="Nkap_C"/>
    <property type="match status" value="1"/>
</dbReference>
<sequence>MPQADSDAMSTLDQRAYGKQLLPGEGAAMASYVQEGKRIPRRGEIGLSAEQIAAFERAGFVMSGSRHQRMNAVRVRKENQVISAEERQSELHQKRQDRARKEADIIAQFREMVDMLQQQQSPS</sequence>
<accession>A8Q0L2</accession>
<keyword evidence="4" id="KW-1185">Reference proteome</keyword>
<gene>
    <name evidence="3" type="ORF">MGL_2049</name>
</gene>
<evidence type="ECO:0000256" key="1">
    <source>
        <dbReference type="ARBA" id="ARBA00009313"/>
    </source>
</evidence>
<comment type="caution">
    <text evidence="3">The sequence shown here is derived from an EMBL/GenBank/DDBJ whole genome shotgun (WGS) entry which is preliminary data.</text>
</comment>
<dbReference type="STRING" id="425265.A8Q0L2"/>
<dbReference type="RefSeq" id="XP_001731050.1">
    <property type="nucleotide sequence ID" value="XM_001730998.1"/>
</dbReference>
<dbReference type="InParanoid" id="A8Q0L2"/>
<protein>
    <recommendedName>
        <fullName evidence="2">NF-kappa-B-activating protein C-terminal domain-containing protein</fullName>
    </recommendedName>
</protein>
<evidence type="ECO:0000313" key="3">
    <source>
        <dbReference type="EMBL" id="EDP43836.1"/>
    </source>
</evidence>
<dbReference type="InterPro" id="IPR009269">
    <property type="entry name" value="NKAP_C"/>
</dbReference>
<proteinExistence type="inferred from homology"/>
<dbReference type="KEGG" id="mgl:MGL_2049"/>
<dbReference type="Proteomes" id="UP000008837">
    <property type="component" value="Unassembled WGS sequence"/>
</dbReference>
<reference evidence="3 4" key="1">
    <citation type="journal article" date="2007" name="Proc. Natl. Acad. Sci. U.S.A.">
        <title>Dandruff-associated Malassezia genomes reveal convergent and divergent virulence traits shared with plant and human fungal pathogens.</title>
        <authorList>
            <person name="Xu J."/>
            <person name="Saunders C.W."/>
            <person name="Hu P."/>
            <person name="Grant R.A."/>
            <person name="Boekhout T."/>
            <person name="Kuramae E.E."/>
            <person name="Kronstad J.W."/>
            <person name="Deangelis Y.M."/>
            <person name="Reeder N.L."/>
            <person name="Johnstone K.R."/>
            <person name="Leland M."/>
            <person name="Fieno A.M."/>
            <person name="Begley W.M."/>
            <person name="Sun Y."/>
            <person name="Lacey M.P."/>
            <person name="Chaudhary T."/>
            <person name="Keough T."/>
            <person name="Chu L."/>
            <person name="Sears R."/>
            <person name="Yuan B."/>
            <person name="Dawson T.L.Jr."/>
        </authorList>
    </citation>
    <scope>NUCLEOTIDE SEQUENCE [LARGE SCALE GENOMIC DNA]</scope>
    <source>
        <strain evidence="4">ATCC MYA-4612 / CBS 7966</strain>
    </source>
</reference>
<name>A8Q0L2_MALGO</name>
<dbReference type="GO" id="GO:0005634">
    <property type="term" value="C:nucleus"/>
    <property type="evidence" value="ECO:0007669"/>
    <property type="project" value="TreeGrafter"/>
</dbReference>
<dbReference type="AlphaFoldDB" id="A8Q0L2"/>
<organism evidence="3 4">
    <name type="scientific">Malassezia globosa (strain ATCC MYA-4612 / CBS 7966)</name>
    <name type="common">Dandruff-associated fungus</name>
    <dbReference type="NCBI Taxonomy" id="425265"/>
    <lineage>
        <taxon>Eukaryota</taxon>
        <taxon>Fungi</taxon>
        <taxon>Dikarya</taxon>
        <taxon>Basidiomycota</taxon>
        <taxon>Ustilaginomycotina</taxon>
        <taxon>Malasseziomycetes</taxon>
        <taxon>Malasseziales</taxon>
        <taxon>Malasseziaceae</taxon>
        <taxon>Malassezia</taxon>
    </lineage>
</organism>
<feature type="domain" description="NF-kappa-B-activating protein C-terminal" evidence="2">
    <location>
        <begin position="15"/>
        <end position="114"/>
    </location>
</feature>
<comment type="similarity">
    <text evidence="1">Belongs to the NKAP family.</text>
</comment>
<dbReference type="EMBL" id="AAYY01000006">
    <property type="protein sequence ID" value="EDP43836.1"/>
    <property type="molecule type" value="Genomic_DNA"/>
</dbReference>
<dbReference type="PANTHER" id="PTHR13087:SF0">
    <property type="entry name" value="NFKB ACTIVATING PROTEIN LIKE"/>
    <property type="match status" value="1"/>
</dbReference>
<dbReference type="OMA" id="XNKERER"/>
<dbReference type="GeneID" id="5855357"/>
<evidence type="ECO:0000259" key="2">
    <source>
        <dbReference type="Pfam" id="PF06047"/>
    </source>
</evidence>
<evidence type="ECO:0000313" key="4">
    <source>
        <dbReference type="Proteomes" id="UP000008837"/>
    </source>
</evidence>
<dbReference type="PANTHER" id="PTHR13087">
    <property type="entry name" value="NF-KAPPA B ACTIVATING PROTEIN"/>
    <property type="match status" value="1"/>
</dbReference>
<dbReference type="GO" id="GO:0003682">
    <property type="term" value="F:chromatin binding"/>
    <property type="evidence" value="ECO:0007669"/>
    <property type="project" value="InterPro"/>
</dbReference>